<dbReference type="InterPro" id="IPR036291">
    <property type="entry name" value="NAD(P)-bd_dom_sf"/>
</dbReference>
<evidence type="ECO:0000256" key="11">
    <source>
        <dbReference type="PIRSR" id="PIRSR000193-1"/>
    </source>
</evidence>
<comment type="function">
    <text evidence="8 9">Catalyzes the reduction of 1-pyrroline-5-carboxylate (PCA) to L-proline.</text>
</comment>
<evidence type="ECO:0000256" key="4">
    <source>
        <dbReference type="ARBA" id="ARBA00022605"/>
    </source>
</evidence>
<dbReference type="Gene3D" id="1.10.3730.10">
    <property type="entry name" value="ProC C-terminal domain-like"/>
    <property type="match status" value="1"/>
</dbReference>
<dbReference type="SUPFAM" id="SSF51735">
    <property type="entry name" value="NAD(P)-binding Rossmann-fold domains"/>
    <property type="match status" value="1"/>
</dbReference>
<evidence type="ECO:0000256" key="6">
    <source>
        <dbReference type="ARBA" id="ARBA00022857"/>
    </source>
</evidence>
<comment type="catalytic activity">
    <reaction evidence="9">
        <text>L-proline + NAD(+) = (S)-1-pyrroline-5-carboxylate + NADH + 2 H(+)</text>
        <dbReference type="Rhea" id="RHEA:14105"/>
        <dbReference type="ChEBI" id="CHEBI:15378"/>
        <dbReference type="ChEBI" id="CHEBI:17388"/>
        <dbReference type="ChEBI" id="CHEBI:57540"/>
        <dbReference type="ChEBI" id="CHEBI:57945"/>
        <dbReference type="ChEBI" id="CHEBI:60039"/>
        <dbReference type="EC" id="1.5.1.2"/>
    </reaction>
</comment>
<evidence type="ECO:0000256" key="3">
    <source>
        <dbReference type="ARBA" id="ARBA00022490"/>
    </source>
</evidence>
<dbReference type="InterPro" id="IPR000304">
    <property type="entry name" value="Pyrroline-COOH_reductase"/>
</dbReference>
<name>B7AQA9_9FIRM</name>
<dbReference type="FunFam" id="3.40.50.720:FF:000190">
    <property type="entry name" value="Pyrroline-5-carboxylate reductase"/>
    <property type="match status" value="1"/>
</dbReference>
<dbReference type="PROSITE" id="PS00521">
    <property type="entry name" value="P5CR"/>
    <property type="match status" value="1"/>
</dbReference>
<dbReference type="SUPFAM" id="SSF48179">
    <property type="entry name" value="6-phosphogluconate dehydrogenase C-terminal domain-like"/>
    <property type="match status" value="1"/>
</dbReference>
<sequence length="289" mass="31625">MACRYCTGTPYFKIDVNRQKEWRVMAKIGFIGMGNMGYAMLKGALKIFSPEDIVFTCPSESRRESIKAETGVDYAQSNAECANRAKYIVLAVKPQVYDVVLKNIHDIVTQEHVIISLAPNKTIEDVTKSLGTDKRVVRAMPNTPALVGEGMTGISYDDNAFTFEEKDMINEFFNSFGRVVKVNESLMSAVVCASGSSPAYVYMFIEALADGVVQYGIPRSQAYELVAQTVLGSAKMVLETGEHPGMLKDKVCSPGGTTIRAVAALEANGFRNALIKASDECYKKCTGEK</sequence>
<evidence type="ECO:0000256" key="5">
    <source>
        <dbReference type="ARBA" id="ARBA00022650"/>
    </source>
</evidence>
<keyword evidence="16" id="KW-1185">Reference proteome</keyword>
<evidence type="ECO:0000256" key="7">
    <source>
        <dbReference type="ARBA" id="ARBA00023002"/>
    </source>
</evidence>
<evidence type="ECO:0000313" key="16">
    <source>
        <dbReference type="Proteomes" id="UP000003136"/>
    </source>
</evidence>
<dbReference type="GO" id="GO:0004735">
    <property type="term" value="F:pyrroline-5-carboxylate reductase activity"/>
    <property type="evidence" value="ECO:0007669"/>
    <property type="project" value="UniProtKB-UniRule"/>
</dbReference>
<dbReference type="Proteomes" id="UP000003136">
    <property type="component" value="Unassembled WGS sequence"/>
</dbReference>
<feature type="binding site" evidence="11">
    <location>
        <begin position="31"/>
        <end position="36"/>
    </location>
    <ligand>
        <name>NADP(+)</name>
        <dbReference type="ChEBI" id="CHEBI:58349"/>
    </ligand>
</feature>
<feature type="domain" description="Pyrroline-5-carboxylate reductase catalytic N-terminal" evidence="13">
    <location>
        <begin position="27"/>
        <end position="118"/>
    </location>
</feature>
<evidence type="ECO:0000259" key="13">
    <source>
        <dbReference type="Pfam" id="PF03807"/>
    </source>
</evidence>
<dbReference type="InterPro" id="IPR028939">
    <property type="entry name" value="P5C_Rdtase_cat_N"/>
</dbReference>
<accession>B7AQA9</accession>
<evidence type="ECO:0000256" key="2">
    <source>
        <dbReference type="ARBA" id="ARBA00005525"/>
    </source>
</evidence>
<evidence type="ECO:0000256" key="1">
    <source>
        <dbReference type="ARBA" id="ARBA00004496"/>
    </source>
</evidence>
<reference evidence="15 16" key="1">
    <citation type="submission" date="2008-11" db="EMBL/GenBank/DDBJ databases">
        <title>Draft genome sequence of Bacteroides pectinophilus (ATCC 43243).</title>
        <authorList>
            <person name="Sudarsanam P."/>
            <person name="Ley R."/>
            <person name="Guruge J."/>
            <person name="Turnbaugh P.J."/>
            <person name="Mahowald M."/>
            <person name="Liep D."/>
            <person name="Gordon J."/>
        </authorList>
    </citation>
    <scope>NUCLEOTIDE SEQUENCE [LARGE SCALE GENOMIC DNA]</scope>
    <source>
        <strain evidence="15 16">ATCC 43243</strain>
    </source>
</reference>
<dbReference type="AlphaFoldDB" id="B7AQA9"/>
<dbReference type="UniPathway" id="UPA00098">
    <property type="reaction ID" value="UER00361"/>
</dbReference>
<dbReference type="FunFam" id="1.10.3730.10:FF:000001">
    <property type="entry name" value="Pyrroline-5-carboxylate reductase"/>
    <property type="match status" value="1"/>
</dbReference>
<dbReference type="NCBIfam" id="TIGR00112">
    <property type="entry name" value="proC"/>
    <property type="match status" value="1"/>
</dbReference>
<keyword evidence="7 9" id="KW-0560">Oxidoreductase</keyword>
<dbReference type="HOGENOM" id="CLU_042344_3_1_9"/>
<dbReference type="PIRSF" id="PIRSF000193">
    <property type="entry name" value="Pyrrol-5-carb_rd"/>
    <property type="match status" value="1"/>
</dbReference>
<comment type="subcellular location">
    <subcellularLocation>
        <location evidence="1 9">Cytoplasm</location>
    </subcellularLocation>
</comment>
<dbReference type="EC" id="1.5.1.2" evidence="9 10"/>
<evidence type="ECO:0000259" key="14">
    <source>
        <dbReference type="Pfam" id="PF14748"/>
    </source>
</evidence>
<dbReference type="HAMAP" id="MF_01925">
    <property type="entry name" value="P5C_reductase"/>
    <property type="match status" value="1"/>
</dbReference>
<keyword evidence="5 9" id="KW-0641">Proline biosynthesis</keyword>
<dbReference type="GO" id="GO:0005737">
    <property type="term" value="C:cytoplasm"/>
    <property type="evidence" value="ECO:0007669"/>
    <property type="project" value="UniProtKB-SubCell"/>
</dbReference>
<dbReference type="PANTHER" id="PTHR11645:SF0">
    <property type="entry name" value="PYRROLINE-5-CARBOXYLATE REDUCTASE 3"/>
    <property type="match status" value="1"/>
</dbReference>
<keyword evidence="4 9" id="KW-0028">Amino-acid biosynthesis</keyword>
<reference evidence="15 16" key="2">
    <citation type="submission" date="2008-11" db="EMBL/GenBank/DDBJ databases">
        <authorList>
            <person name="Fulton L."/>
            <person name="Clifton S."/>
            <person name="Fulton B."/>
            <person name="Xu J."/>
            <person name="Minx P."/>
            <person name="Pepin K.H."/>
            <person name="Johnson M."/>
            <person name="Bhonagiri V."/>
            <person name="Nash W.E."/>
            <person name="Mardis E.R."/>
            <person name="Wilson R.K."/>
        </authorList>
    </citation>
    <scope>NUCLEOTIDE SEQUENCE [LARGE SCALE GENOMIC DNA]</scope>
    <source>
        <strain evidence="15 16">ATCC 43243</strain>
    </source>
</reference>
<keyword evidence="3 9" id="KW-0963">Cytoplasm</keyword>
<dbReference type="InterPro" id="IPR029036">
    <property type="entry name" value="P5CR_dimer"/>
</dbReference>
<dbReference type="Pfam" id="PF14748">
    <property type="entry name" value="P5CR_dimer"/>
    <property type="match status" value="1"/>
</dbReference>
<comment type="similarity">
    <text evidence="2 9 12">Belongs to the pyrroline-5-carboxylate reductase family.</text>
</comment>
<dbReference type="EMBL" id="ABVQ01000035">
    <property type="protein sequence ID" value="EEC57881.1"/>
    <property type="molecule type" value="Genomic_DNA"/>
</dbReference>
<dbReference type="Gene3D" id="3.40.50.720">
    <property type="entry name" value="NAD(P)-binding Rossmann-like Domain"/>
    <property type="match status" value="1"/>
</dbReference>
<feature type="binding site" evidence="11">
    <location>
        <position position="78"/>
    </location>
    <ligand>
        <name>NADPH</name>
        <dbReference type="ChEBI" id="CHEBI:57783"/>
    </ligand>
</feature>
<dbReference type="PANTHER" id="PTHR11645">
    <property type="entry name" value="PYRROLINE-5-CARBOXYLATE REDUCTASE"/>
    <property type="match status" value="1"/>
</dbReference>
<dbReference type="STRING" id="483218.BACPEC_00865"/>
<gene>
    <name evidence="9" type="primary">proC</name>
    <name evidence="15" type="ORF">BACPEC_00865</name>
</gene>
<dbReference type="eggNOG" id="COG0345">
    <property type="taxonomic scope" value="Bacteria"/>
</dbReference>
<feature type="binding site" evidence="11">
    <location>
        <begin position="91"/>
        <end position="94"/>
    </location>
    <ligand>
        <name>NADP(+)</name>
        <dbReference type="ChEBI" id="CHEBI:58349"/>
    </ligand>
</feature>
<organism evidence="15 16">
    <name type="scientific">[Bacteroides] pectinophilus ATCC 43243</name>
    <dbReference type="NCBI Taxonomy" id="483218"/>
    <lineage>
        <taxon>Bacteria</taxon>
        <taxon>Bacillati</taxon>
        <taxon>Bacillota</taxon>
        <taxon>Clostridia</taxon>
        <taxon>Eubacteriales</taxon>
    </lineage>
</organism>
<evidence type="ECO:0000313" key="15">
    <source>
        <dbReference type="EMBL" id="EEC57881.1"/>
    </source>
</evidence>
<feature type="domain" description="Pyrroline-5-carboxylate reductase dimerisation" evidence="14">
    <location>
        <begin position="184"/>
        <end position="285"/>
    </location>
</feature>
<evidence type="ECO:0000256" key="9">
    <source>
        <dbReference type="HAMAP-Rule" id="MF_01925"/>
    </source>
</evidence>
<comment type="catalytic activity">
    <reaction evidence="9 12">
        <text>L-proline + NADP(+) = (S)-1-pyrroline-5-carboxylate + NADPH + 2 H(+)</text>
        <dbReference type="Rhea" id="RHEA:14109"/>
        <dbReference type="ChEBI" id="CHEBI:15378"/>
        <dbReference type="ChEBI" id="CHEBI:17388"/>
        <dbReference type="ChEBI" id="CHEBI:57783"/>
        <dbReference type="ChEBI" id="CHEBI:58349"/>
        <dbReference type="ChEBI" id="CHEBI:60039"/>
        <dbReference type="EC" id="1.5.1.2"/>
    </reaction>
</comment>
<dbReference type="Pfam" id="PF03807">
    <property type="entry name" value="F420_oxidored"/>
    <property type="match status" value="1"/>
</dbReference>
<protein>
    <recommendedName>
        <fullName evidence="9 10">Pyrroline-5-carboxylate reductase</fullName>
        <shortName evidence="9">P5C reductase</shortName>
        <shortName evidence="9">P5CR</shortName>
        <ecNumber evidence="9 10">1.5.1.2</ecNumber>
    </recommendedName>
    <alternativeName>
        <fullName evidence="9">PCA reductase</fullName>
    </alternativeName>
</protein>
<evidence type="ECO:0000256" key="10">
    <source>
        <dbReference type="NCBIfam" id="TIGR00112"/>
    </source>
</evidence>
<comment type="pathway">
    <text evidence="9 12">Amino-acid biosynthesis; L-proline biosynthesis; L-proline from L-glutamate 5-semialdehyde: step 1/1.</text>
</comment>
<evidence type="ECO:0000256" key="8">
    <source>
        <dbReference type="ARBA" id="ARBA00058118"/>
    </source>
</evidence>
<proteinExistence type="inferred from homology"/>
<keyword evidence="6 9" id="KW-0521">NADP</keyword>
<dbReference type="InterPro" id="IPR053790">
    <property type="entry name" value="P5CR-like_CS"/>
</dbReference>
<evidence type="ECO:0000256" key="12">
    <source>
        <dbReference type="RuleBase" id="RU003903"/>
    </source>
</evidence>
<dbReference type="InterPro" id="IPR008927">
    <property type="entry name" value="6-PGluconate_DH-like_C_sf"/>
</dbReference>
<dbReference type="GO" id="GO:0055129">
    <property type="term" value="P:L-proline biosynthetic process"/>
    <property type="evidence" value="ECO:0007669"/>
    <property type="project" value="UniProtKB-UniRule"/>
</dbReference>